<feature type="domain" description="Isochorismatase-like" evidence="2">
    <location>
        <begin position="4"/>
        <end position="163"/>
    </location>
</feature>
<evidence type="ECO:0000259" key="2">
    <source>
        <dbReference type="Pfam" id="PF00857"/>
    </source>
</evidence>
<gene>
    <name evidence="3" type="ORF">DFP81_104258</name>
</gene>
<proteinExistence type="predicted"/>
<comment type="caution">
    <text evidence="3">The sequence shown here is derived from an EMBL/GenBank/DDBJ whole genome shotgun (WGS) entry which is preliminary data.</text>
</comment>
<dbReference type="InterPro" id="IPR000868">
    <property type="entry name" value="Isochorismatase-like_dom"/>
</dbReference>
<dbReference type="SUPFAM" id="SSF52499">
    <property type="entry name" value="Isochorismatase-like hydrolases"/>
    <property type="match status" value="1"/>
</dbReference>
<dbReference type="AlphaFoldDB" id="A0A3E0DSJ7"/>
<name>A0A3E0DSJ7_9GAMM</name>
<evidence type="ECO:0000313" key="4">
    <source>
        <dbReference type="Proteomes" id="UP000256542"/>
    </source>
</evidence>
<organism evidence="3 4">
    <name type="scientific">Marinomonas pollencensis</name>
    <dbReference type="NCBI Taxonomy" id="491954"/>
    <lineage>
        <taxon>Bacteria</taxon>
        <taxon>Pseudomonadati</taxon>
        <taxon>Pseudomonadota</taxon>
        <taxon>Gammaproteobacteria</taxon>
        <taxon>Oceanospirillales</taxon>
        <taxon>Oceanospirillaceae</taxon>
        <taxon>Marinomonas</taxon>
    </lineage>
</organism>
<evidence type="ECO:0000256" key="1">
    <source>
        <dbReference type="ARBA" id="ARBA00022801"/>
    </source>
</evidence>
<dbReference type="Proteomes" id="UP000256542">
    <property type="component" value="Unassembled WGS sequence"/>
</dbReference>
<dbReference type="EMBL" id="QUNG01000004">
    <property type="protein sequence ID" value="REG84378.1"/>
    <property type="molecule type" value="Genomic_DNA"/>
</dbReference>
<dbReference type="Gene3D" id="3.40.50.850">
    <property type="entry name" value="Isochorismatase-like"/>
    <property type="match status" value="1"/>
</dbReference>
<reference evidence="3 4" key="1">
    <citation type="submission" date="2018-08" db="EMBL/GenBank/DDBJ databases">
        <title>Genomic Encyclopedia of Type Strains, Phase III (KMG-III): the genomes of soil and plant-associated and newly described type strains.</title>
        <authorList>
            <person name="Whitman W."/>
        </authorList>
    </citation>
    <scope>NUCLEOTIDE SEQUENCE [LARGE SCALE GENOMIC DNA]</scope>
    <source>
        <strain evidence="3 4">CECT 7375</strain>
    </source>
</reference>
<keyword evidence="1" id="KW-0378">Hydrolase</keyword>
<evidence type="ECO:0000313" key="3">
    <source>
        <dbReference type="EMBL" id="REG84378.1"/>
    </source>
</evidence>
<dbReference type="PANTHER" id="PTHR43540:SF15">
    <property type="entry name" value="BLR5631 PROTEIN"/>
    <property type="match status" value="1"/>
</dbReference>
<dbReference type="PANTHER" id="PTHR43540">
    <property type="entry name" value="PEROXYUREIDOACRYLATE/UREIDOACRYLATE AMIDOHYDROLASE-RELATED"/>
    <property type="match status" value="1"/>
</dbReference>
<sequence>MKQTALLVIDVQNDYFDEGLFPLWNTQSVLNNILDTMKHALANNTPIIFIQHVADPAEGDAPFFNPATHGVELHPQITALAPNAPLVIKHFADSFEQTNLEEVLSSLNVETLLLCGMMTQHCITHTALSASAEKYQVEVIGKACTTREALLHHIALAGLSRRVNCVSIEKAASSLAG</sequence>
<keyword evidence="4" id="KW-1185">Reference proteome</keyword>
<dbReference type="InterPro" id="IPR036380">
    <property type="entry name" value="Isochorismatase-like_sf"/>
</dbReference>
<dbReference type="GO" id="GO:0016787">
    <property type="term" value="F:hydrolase activity"/>
    <property type="evidence" value="ECO:0007669"/>
    <property type="project" value="UniProtKB-KW"/>
</dbReference>
<dbReference type="InterPro" id="IPR050272">
    <property type="entry name" value="Isochorismatase-like_hydrls"/>
</dbReference>
<dbReference type="Pfam" id="PF00857">
    <property type="entry name" value="Isochorismatase"/>
    <property type="match status" value="1"/>
</dbReference>
<dbReference type="RefSeq" id="WP_115897272.1">
    <property type="nucleotide sequence ID" value="NZ_QUNG01000004.1"/>
</dbReference>
<protein>
    <submittedName>
        <fullName evidence="3">Nicotinamidase-related amidase</fullName>
    </submittedName>
</protein>
<dbReference type="CDD" id="cd01014">
    <property type="entry name" value="nicotinamidase_related"/>
    <property type="match status" value="1"/>
</dbReference>
<dbReference type="OrthoDB" id="1157330at2"/>
<accession>A0A3E0DSJ7</accession>